<organism evidence="3 4">
    <name type="scientific">Antiquaquibacter soli</name>
    <dbReference type="NCBI Taxonomy" id="3064523"/>
    <lineage>
        <taxon>Bacteria</taxon>
        <taxon>Bacillati</taxon>
        <taxon>Actinomycetota</taxon>
        <taxon>Actinomycetes</taxon>
        <taxon>Micrococcales</taxon>
        <taxon>Microbacteriaceae</taxon>
        <taxon>Antiquaquibacter</taxon>
    </lineage>
</organism>
<dbReference type="SUPFAM" id="SSF55961">
    <property type="entry name" value="Bet v1-like"/>
    <property type="match status" value="1"/>
</dbReference>
<dbReference type="InterPro" id="IPR013538">
    <property type="entry name" value="ASHA1/2-like_C"/>
</dbReference>
<name>A0ABT9BMZ5_9MICO</name>
<dbReference type="InterPro" id="IPR023393">
    <property type="entry name" value="START-like_dom_sf"/>
</dbReference>
<sequence>MTEHVLPEATDRDVYITRSFNAPVAVVWRFWTDPALLAQWFGPHAVSVDPATVTVEPQPGGAWNLEMHDENGVYPVQSTIVEIVEHEYLEGVLAAQTSAGDIEHVYLRVQFHDHGDTTRVTLHQGPFDPEFRDMTTAGWLESFEKIDALIEGGIR</sequence>
<evidence type="ECO:0000313" key="4">
    <source>
        <dbReference type="Proteomes" id="UP001241072"/>
    </source>
</evidence>
<evidence type="ECO:0000313" key="3">
    <source>
        <dbReference type="EMBL" id="MDO7882406.1"/>
    </source>
</evidence>
<evidence type="ECO:0000259" key="2">
    <source>
        <dbReference type="Pfam" id="PF08327"/>
    </source>
</evidence>
<feature type="domain" description="Activator of Hsp90 ATPase homologue 1/2-like C-terminal" evidence="2">
    <location>
        <begin position="21"/>
        <end position="151"/>
    </location>
</feature>
<proteinExistence type="inferred from homology"/>
<dbReference type="Gene3D" id="3.30.530.20">
    <property type="match status" value="1"/>
</dbReference>
<dbReference type="Proteomes" id="UP001241072">
    <property type="component" value="Unassembled WGS sequence"/>
</dbReference>
<gene>
    <name evidence="3" type="ORF">Q5716_09245</name>
</gene>
<comment type="caution">
    <text evidence="3">The sequence shown here is derived from an EMBL/GenBank/DDBJ whole genome shotgun (WGS) entry which is preliminary data.</text>
</comment>
<dbReference type="EMBL" id="JAUQUB010000001">
    <property type="protein sequence ID" value="MDO7882406.1"/>
    <property type="molecule type" value="Genomic_DNA"/>
</dbReference>
<evidence type="ECO:0000256" key="1">
    <source>
        <dbReference type="ARBA" id="ARBA00006817"/>
    </source>
</evidence>
<protein>
    <submittedName>
        <fullName evidence="3">SRPBCC domain-containing protein</fullName>
    </submittedName>
</protein>
<dbReference type="Pfam" id="PF08327">
    <property type="entry name" value="AHSA1"/>
    <property type="match status" value="1"/>
</dbReference>
<dbReference type="CDD" id="cd07814">
    <property type="entry name" value="SRPBCC_CalC_Aha1-like"/>
    <property type="match status" value="1"/>
</dbReference>
<comment type="similarity">
    <text evidence="1">Belongs to the AHA1 family.</text>
</comment>
<keyword evidence="4" id="KW-1185">Reference proteome</keyword>
<reference evidence="3 4" key="1">
    <citation type="submission" date="2023-07" db="EMBL/GenBank/DDBJ databases">
        <title>Protaetiibacter sp. nov WY-16 isolated from soil.</title>
        <authorList>
            <person name="Liu B."/>
            <person name="Wan Y."/>
        </authorList>
    </citation>
    <scope>NUCLEOTIDE SEQUENCE [LARGE SCALE GENOMIC DNA]</scope>
    <source>
        <strain evidence="3 4">WY-16</strain>
    </source>
</reference>
<accession>A0ABT9BMZ5</accession>
<dbReference type="RefSeq" id="WP_305002783.1">
    <property type="nucleotide sequence ID" value="NZ_JAUQUB010000001.1"/>
</dbReference>